<evidence type="ECO:0000256" key="7">
    <source>
        <dbReference type="ARBA" id="ARBA00044172"/>
    </source>
</evidence>
<keyword evidence="10" id="KW-1185">Reference proteome</keyword>
<feature type="region of interest" description="Disordered" evidence="8">
    <location>
        <begin position="28"/>
        <end position="47"/>
    </location>
</feature>
<dbReference type="EMBL" id="JALJOT010000013">
    <property type="protein sequence ID" value="KAK9904010.1"/>
    <property type="molecule type" value="Genomic_DNA"/>
</dbReference>
<evidence type="ECO:0000256" key="3">
    <source>
        <dbReference type="ARBA" id="ARBA00022853"/>
    </source>
</evidence>
<evidence type="ECO:0000313" key="10">
    <source>
        <dbReference type="Proteomes" id="UP001491310"/>
    </source>
</evidence>
<sequence length="113" mass="12022">MLLTHLHPKSAVVYPASRSVSGPKVVTRAAASAQAPKKPADKAAKPTDLKSLNVRQYLEATVVQVLMKGMQEVVRQRPDDPLEFLGQYLLKHNPKKQANAATAAATAAAGAPK</sequence>
<dbReference type="CDD" id="cd22965">
    <property type="entry name" value="DD_DPY30_SDC1"/>
    <property type="match status" value="1"/>
</dbReference>
<gene>
    <name evidence="9" type="ORF">WJX75_002491</name>
</gene>
<keyword evidence="4" id="KW-0805">Transcription regulation</keyword>
<name>A0ABR2YF04_9CHLO</name>
<evidence type="ECO:0000256" key="8">
    <source>
        <dbReference type="SAM" id="MobiDB-lite"/>
    </source>
</evidence>
<comment type="caution">
    <text evidence="9">The sequence shown here is derived from an EMBL/GenBank/DDBJ whole genome shotgun (WGS) entry which is preliminary data.</text>
</comment>
<accession>A0ABR2YF04</accession>
<keyword evidence="3" id="KW-0156">Chromatin regulator</keyword>
<dbReference type="PANTHER" id="PTHR23356">
    <property type="entry name" value="DPY30-RELATED"/>
    <property type="match status" value="1"/>
</dbReference>
<dbReference type="InterPro" id="IPR007858">
    <property type="entry name" value="Dpy-30_motif"/>
</dbReference>
<dbReference type="Gene3D" id="1.20.890.10">
    <property type="entry name" value="cAMP-dependent protein kinase regulatory subunit, dimerization-anchoring domain"/>
    <property type="match status" value="1"/>
</dbReference>
<proteinExistence type="inferred from homology"/>
<keyword evidence="5" id="KW-0804">Transcription</keyword>
<evidence type="ECO:0000313" key="9">
    <source>
        <dbReference type="EMBL" id="KAK9904010.1"/>
    </source>
</evidence>
<comment type="similarity">
    <text evidence="2">Belongs to the dpy-30 family.</text>
</comment>
<dbReference type="InterPro" id="IPR037856">
    <property type="entry name" value="Sdc1/DPY30"/>
</dbReference>
<feature type="compositionally biased region" description="Basic and acidic residues" evidence="8">
    <location>
        <begin position="38"/>
        <end position="47"/>
    </location>
</feature>
<dbReference type="PANTHER" id="PTHR23356:SF16">
    <property type="entry name" value="DPY30 DOMAIN CONTAINING 2"/>
    <property type="match status" value="1"/>
</dbReference>
<dbReference type="Pfam" id="PF05186">
    <property type="entry name" value="Dpy-30"/>
    <property type="match status" value="1"/>
</dbReference>
<comment type="subcellular location">
    <subcellularLocation>
        <location evidence="1">Nucleus</location>
    </subcellularLocation>
</comment>
<reference evidence="9 10" key="1">
    <citation type="journal article" date="2024" name="Nat. Commun.">
        <title>Phylogenomics reveals the evolutionary origins of lichenization in chlorophyte algae.</title>
        <authorList>
            <person name="Puginier C."/>
            <person name="Libourel C."/>
            <person name="Otte J."/>
            <person name="Skaloud P."/>
            <person name="Haon M."/>
            <person name="Grisel S."/>
            <person name="Petersen M."/>
            <person name="Berrin J.G."/>
            <person name="Delaux P.M."/>
            <person name="Dal Grande F."/>
            <person name="Keller J."/>
        </authorList>
    </citation>
    <scope>NUCLEOTIDE SEQUENCE [LARGE SCALE GENOMIC DNA]</scope>
    <source>
        <strain evidence="9 10">SAG 216-7</strain>
    </source>
</reference>
<evidence type="ECO:0000256" key="6">
    <source>
        <dbReference type="ARBA" id="ARBA00023242"/>
    </source>
</evidence>
<dbReference type="InterPro" id="IPR049629">
    <property type="entry name" value="DPY30_SDC1_DD"/>
</dbReference>
<evidence type="ECO:0000256" key="4">
    <source>
        <dbReference type="ARBA" id="ARBA00023015"/>
    </source>
</evidence>
<dbReference type="SUPFAM" id="SSF47391">
    <property type="entry name" value="Dimerization-anchoring domain of cAMP-dependent PK regulatory subunit"/>
    <property type="match status" value="1"/>
</dbReference>
<evidence type="ECO:0000256" key="5">
    <source>
        <dbReference type="ARBA" id="ARBA00023163"/>
    </source>
</evidence>
<protein>
    <recommendedName>
        <fullName evidence="7">Protein dpy-30 homolog</fullName>
    </recommendedName>
</protein>
<evidence type="ECO:0000256" key="1">
    <source>
        <dbReference type="ARBA" id="ARBA00004123"/>
    </source>
</evidence>
<evidence type="ECO:0000256" key="2">
    <source>
        <dbReference type="ARBA" id="ARBA00010849"/>
    </source>
</evidence>
<organism evidence="9 10">
    <name type="scientific">Coccomyxa subellipsoidea</name>
    <dbReference type="NCBI Taxonomy" id="248742"/>
    <lineage>
        <taxon>Eukaryota</taxon>
        <taxon>Viridiplantae</taxon>
        <taxon>Chlorophyta</taxon>
        <taxon>core chlorophytes</taxon>
        <taxon>Trebouxiophyceae</taxon>
        <taxon>Trebouxiophyceae incertae sedis</taxon>
        <taxon>Coccomyxaceae</taxon>
        <taxon>Coccomyxa</taxon>
    </lineage>
</organism>
<dbReference type="Proteomes" id="UP001491310">
    <property type="component" value="Unassembled WGS sequence"/>
</dbReference>
<keyword evidence="6" id="KW-0539">Nucleus</keyword>